<sequence>MEHYKALIIGGGISGLAAAQLLAEYDINYVVLEARDRIGGRIQTSREGLTAYDLGASWAHDTLTNPLFDQILDNIESLKEDKYSLYYDDGKPLYFSSNAGPKYFDENKIEQVVKELEKFIELKYFEEIEKKDISLYDIVIQYIEKQGRMLTKEQVLYAPQLIRHLELWHGIGWKEMSSKFGLVDNVGRNCFFRNGYDKVIDEIASHLNPNRILCNSVVKKIDNTRNPIQIELTNGTKMTADWLICTVPQSILQLDSKLGEIGSIEWAPSLPLRIKNSLDNMSWGKLGKIIFEFDDAWWKHHDTDRFVAVANPDPYFINVWESSKSKICAPNNNRDDNNCPTPWDFPVLILNLYKVDNVPALLCFTQGELTEYLEQNPDEAWNYMKPILIRLIEKNLDESSTFDHSELIKPTRILTSQWTVDPFSRGSYAACKPDNDPTDLVIQLSKGLVNVRFAGEHTILDGAGAVHGAWMSGRRESRHILIKEGKMEGDIDDL</sequence>
<dbReference type="PANTHER" id="PTHR10742:SF410">
    <property type="entry name" value="LYSINE-SPECIFIC HISTONE DEMETHYLASE 2"/>
    <property type="match status" value="1"/>
</dbReference>
<dbReference type="PRINTS" id="PR00757">
    <property type="entry name" value="AMINEOXDASEF"/>
</dbReference>
<comment type="cofactor">
    <cofactor evidence="1 4">
        <name>FAD</name>
        <dbReference type="ChEBI" id="CHEBI:57692"/>
    </cofactor>
</comment>
<keyword evidence="7" id="KW-1185">Reference proteome</keyword>
<dbReference type="PANTHER" id="PTHR10742">
    <property type="entry name" value="FLAVIN MONOAMINE OXIDASE"/>
    <property type="match status" value="1"/>
</dbReference>
<dbReference type="SUPFAM" id="SSF51905">
    <property type="entry name" value="FAD/NAD(P)-binding domain"/>
    <property type="match status" value="1"/>
</dbReference>
<keyword evidence="2 4" id="KW-0560">Oxidoreductase</keyword>
<evidence type="ECO:0000313" key="6">
    <source>
        <dbReference type="EMBL" id="KAG0690393.1"/>
    </source>
</evidence>
<accession>A0A9P7BI57</accession>
<dbReference type="Proteomes" id="UP000697127">
    <property type="component" value="Unassembled WGS sequence"/>
</dbReference>
<evidence type="ECO:0000313" key="7">
    <source>
        <dbReference type="Proteomes" id="UP000697127"/>
    </source>
</evidence>
<feature type="binding site" evidence="3">
    <location>
        <position position="364"/>
    </location>
    <ligand>
        <name>substrate</name>
    </ligand>
</feature>
<evidence type="ECO:0000256" key="3">
    <source>
        <dbReference type="PIRSR" id="PIRSR601613-1"/>
    </source>
</evidence>
<dbReference type="SUPFAM" id="SSF54373">
    <property type="entry name" value="FAD-linked reductases, C-terminal domain"/>
    <property type="match status" value="1"/>
</dbReference>
<dbReference type="Gene3D" id="3.90.660.10">
    <property type="match status" value="1"/>
</dbReference>
<feature type="binding site" evidence="3">
    <location>
        <position position="14"/>
    </location>
    <ligand>
        <name>FAD</name>
        <dbReference type="ChEBI" id="CHEBI:57692"/>
    </ligand>
</feature>
<evidence type="ECO:0000256" key="1">
    <source>
        <dbReference type="ARBA" id="ARBA00001974"/>
    </source>
</evidence>
<evidence type="ECO:0000256" key="4">
    <source>
        <dbReference type="RuleBase" id="RU362067"/>
    </source>
</evidence>
<dbReference type="InterPro" id="IPR036188">
    <property type="entry name" value="FAD/NAD-bd_sf"/>
</dbReference>
<dbReference type="GO" id="GO:0016491">
    <property type="term" value="F:oxidoreductase activity"/>
    <property type="evidence" value="ECO:0007669"/>
    <property type="project" value="UniProtKB-KW"/>
</dbReference>
<gene>
    <name evidence="6" type="ORF">C6P40_002996</name>
</gene>
<dbReference type="EMBL" id="PUHW01000033">
    <property type="protein sequence ID" value="KAG0690393.1"/>
    <property type="molecule type" value="Genomic_DNA"/>
</dbReference>
<dbReference type="AlphaFoldDB" id="A0A9P7BI57"/>
<dbReference type="InterPro" id="IPR002937">
    <property type="entry name" value="Amino_oxidase"/>
</dbReference>
<dbReference type="InterPro" id="IPR001613">
    <property type="entry name" value="Flavin_amine_oxidase"/>
</dbReference>
<feature type="binding site" evidence="3">
    <location>
        <begin position="33"/>
        <end position="34"/>
    </location>
    <ligand>
        <name>FAD</name>
        <dbReference type="ChEBI" id="CHEBI:57692"/>
    </ligand>
</feature>
<comment type="similarity">
    <text evidence="4">Belongs to the flavin monoamine oxidase family.</text>
</comment>
<dbReference type="EC" id="1.4.3.-" evidence="4"/>
<feature type="binding site" evidence="3">
    <location>
        <position position="218"/>
    </location>
    <ligand>
        <name>FAD</name>
        <dbReference type="ChEBI" id="CHEBI:57692"/>
    </ligand>
</feature>
<keyword evidence="4" id="KW-0285">Flavoprotein</keyword>
<protein>
    <recommendedName>
        <fullName evidence="4">Amine oxidase</fullName>
        <ecNumber evidence="4">1.4.3.-</ecNumber>
    </recommendedName>
</protein>
<dbReference type="Pfam" id="PF01593">
    <property type="entry name" value="Amino_oxidase"/>
    <property type="match status" value="1"/>
</dbReference>
<evidence type="ECO:0000256" key="2">
    <source>
        <dbReference type="ARBA" id="ARBA00023002"/>
    </source>
</evidence>
<dbReference type="Gene3D" id="3.50.50.60">
    <property type="entry name" value="FAD/NAD(P)-binding domain"/>
    <property type="match status" value="1"/>
</dbReference>
<comment type="caution">
    <text evidence="6">The sequence shown here is derived from an EMBL/GenBank/DDBJ whole genome shotgun (WGS) entry which is preliminary data.</text>
</comment>
<reference evidence="6" key="1">
    <citation type="submission" date="2020-11" db="EMBL/GenBank/DDBJ databases">
        <title>Kefir isolates.</title>
        <authorList>
            <person name="Marcisauskas S."/>
            <person name="Kim Y."/>
            <person name="Blasche S."/>
        </authorList>
    </citation>
    <scope>NUCLEOTIDE SEQUENCE</scope>
    <source>
        <strain evidence="6">Olga-1</strain>
    </source>
</reference>
<keyword evidence="4" id="KW-0274">FAD</keyword>
<dbReference type="InterPro" id="IPR050281">
    <property type="entry name" value="Flavin_monoamine_oxidase"/>
</dbReference>
<evidence type="ECO:0000259" key="5">
    <source>
        <dbReference type="Pfam" id="PF01593"/>
    </source>
</evidence>
<organism evidence="6 7">
    <name type="scientific">Pichia californica</name>
    <dbReference type="NCBI Taxonomy" id="460514"/>
    <lineage>
        <taxon>Eukaryota</taxon>
        <taxon>Fungi</taxon>
        <taxon>Dikarya</taxon>
        <taxon>Ascomycota</taxon>
        <taxon>Saccharomycotina</taxon>
        <taxon>Pichiomycetes</taxon>
        <taxon>Pichiales</taxon>
        <taxon>Pichiaceae</taxon>
        <taxon>Pichia</taxon>
    </lineage>
</organism>
<feature type="domain" description="Amine oxidase" evidence="5">
    <location>
        <begin position="13"/>
        <end position="481"/>
    </location>
</feature>
<name>A0A9P7BI57_9ASCO</name>
<proteinExistence type="inferred from homology"/>